<dbReference type="AlphaFoldDB" id="A0A3E3I249"/>
<protein>
    <submittedName>
        <fullName evidence="7">8-oxo-dGTP diphosphatase</fullName>
    </submittedName>
</protein>
<keyword evidence="3" id="KW-0479">Metal-binding</keyword>
<dbReference type="GeneID" id="97988497"/>
<dbReference type="EMBL" id="QVLU01000011">
    <property type="protein sequence ID" value="RGE71285.1"/>
    <property type="molecule type" value="Genomic_DNA"/>
</dbReference>
<proteinExistence type="inferred from homology"/>
<name>A0A3E3I249_9FIRM</name>
<dbReference type="Proteomes" id="UP000260812">
    <property type="component" value="Unassembled WGS sequence"/>
</dbReference>
<comment type="caution">
    <text evidence="7">The sequence shown here is derived from an EMBL/GenBank/DDBJ whole genome shotgun (WGS) entry which is preliminary data.</text>
</comment>
<dbReference type="InterPro" id="IPR020084">
    <property type="entry name" value="NUDIX_hydrolase_CS"/>
</dbReference>
<comment type="similarity">
    <text evidence="2">Belongs to the Nudix hydrolase family.</text>
</comment>
<dbReference type="GO" id="GO:0006281">
    <property type="term" value="P:DNA repair"/>
    <property type="evidence" value="ECO:0007669"/>
    <property type="project" value="InterPro"/>
</dbReference>
<dbReference type="GO" id="GO:0046872">
    <property type="term" value="F:metal ion binding"/>
    <property type="evidence" value="ECO:0007669"/>
    <property type="project" value="UniProtKB-KW"/>
</dbReference>
<evidence type="ECO:0000313" key="9">
    <source>
        <dbReference type="Proteomes" id="UP000260812"/>
    </source>
</evidence>
<evidence type="ECO:0000313" key="8">
    <source>
        <dbReference type="EMBL" id="RGE71285.1"/>
    </source>
</evidence>
<evidence type="ECO:0000256" key="5">
    <source>
        <dbReference type="ARBA" id="ARBA00022842"/>
    </source>
</evidence>
<dbReference type="OrthoDB" id="9804563at2"/>
<organism evidence="7 9">
    <name type="scientific">Eisenbergiella massiliensis</name>
    <dbReference type="NCBI Taxonomy" id="1720294"/>
    <lineage>
        <taxon>Bacteria</taxon>
        <taxon>Bacillati</taxon>
        <taxon>Bacillota</taxon>
        <taxon>Clostridia</taxon>
        <taxon>Lachnospirales</taxon>
        <taxon>Lachnospiraceae</taxon>
        <taxon>Eisenbergiella</taxon>
    </lineage>
</organism>
<evidence type="ECO:0000256" key="4">
    <source>
        <dbReference type="ARBA" id="ARBA00022801"/>
    </source>
</evidence>
<evidence type="ECO:0000256" key="3">
    <source>
        <dbReference type="ARBA" id="ARBA00022723"/>
    </source>
</evidence>
<evidence type="ECO:0000256" key="2">
    <source>
        <dbReference type="ARBA" id="ARBA00005582"/>
    </source>
</evidence>
<dbReference type="Pfam" id="PF00293">
    <property type="entry name" value="NUDIX"/>
    <property type="match status" value="1"/>
</dbReference>
<evidence type="ECO:0000313" key="7">
    <source>
        <dbReference type="EMBL" id="RGE58567.1"/>
    </source>
</evidence>
<dbReference type="PRINTS" id="PR01402">
    <property type="entry name" value="MUTATORMUTX"/>
</dbReference>
<dbReference type="PANTHER" id="PTHR43758:SF2">
    <property type="entry name" value="OXIDIZED PURINE NUCLEOSIDE TRIPHOSPHATE HYDROLASE"/>
    <property type="match status" value="1"/>
</dbReference>
<dbReference type="RefSeq" id="WP_025489991.1">
    <property type="nucleotide sequence ID" value="NZ_CALBAU010000256.1"/>
</dbReference>
<dbReference type="PROSITE" id="PS00893">
    <property type="entry name" value="NUDIX_BOX"/>
    <property type="match status" value="1"/>
</dbReference>
<dbReference type="InterPro" id="IPR000086">
    <property type="entry name" value="NUDIX_hydrolase_dom"/>
</dbReference>
<sequence length="166" mass="19136">MRSQVTTLCYIEREDSYLMLHRVKKKNDLNENKWVGIGGHAEEGESPEDCLLREAMEETGLLLTSYRFRGLVTFVSDKWGTEYMCLYTADGFEGELTDCDEGCLEWVPKSEIPNLNLWTGDLIFFRLLEENAPFFSLKLRYEGDRLAEWQLNGKDMTGSLLPEGNT</sequence>
<dbReference type="InterPro" id="IPR003562">
    <property type="entry name" value="Mutator_MutX_prot"/>
</dbReference>
<feature type="domain" description="Nudix hydrolase" evidence="6">
    <location>
        <begin position="2"/>
        <end position="130"/>
    </location>
</feature>
<dbReference type="InterPro" id="IPR015797">
    <property type="entry name" value="NUDIX_hydrolase-like_dom_sf"/>
</dbReference>
<keyword evidence="9" id="KW-1185">Reference proteome</keyword>
<keyword evidence="5" id="KW-0460">Magnesium</keyword>
<dbReference type="Gene3D" id="3.90.79.10">
    <property type="entry name" value="Nucleoside Triphosphate Pyrophosphohydrolase"/>
    <property type="match status" value="1"/>
</dbReference>
<evidence type="ECO:0000313" key="10">
    <source>
        <dbReference type="Proteomes" id="UP000261166"/>
    </source>
</evidence>
<accession>A0A3E3I249</accession>
<dbReference type="Proteomes" id="UP000261166">
    <property type="component" value="Unassembled WGS sequence"/>
</dbReference>
<dbReference type="PROSITE" id="PS51462">
    <property type="entry name" value="NUDIX"/>
    <property type="match status" value="1"/>
</dbReference>
<reference evidence="9 10" key="1">
    <citation type="submission" date="2018-08" db="EMBL/GenBank/DDBJ databases">
        <title>A genome reference for cultivated species of the human gut microbiota.</title>
        <authorList>
            <person name="Zou Y."/>
            <person name="Xue W."/>
            <person name="Luo G."/>
        </authorList>
    </citation>
    <scope>NUCLEOTIDE SEQUENCE [LARGE SCALE GENOMIC DNA]</scope>
    <source>
        <strain evidence="8 10">AF26-4BH</strain>
        <strain evidence="7 9">TF05-5AC</strain>
    </source>
</reference>
<dbReference type="GO" id="GO:0005737">
    <property type="term" value="C:cytoplasm"/>
    <property type="evidence" value="ECO:0007669"/>
    <property type="project" value="TreeGrafter"/>
</dbReference>
<evidence type="ECO:0000256" key="1">
    <source>
        <dbReference type="ARBA" id="ARBA00001946"/>
    </source>
</evidence>
<dbReference type="PANTHER" id="PTHR43758">
    <property type="entry name" value="7,8-DIHYDRO-8-OXOGUANINE TRIPHOSPHATASE"/>
    <property type="match status" value="1"/>
</dbReference>
<evidence type="ECO:0000259" key="6">
    <source>
        <dbReference type="PROSITE" id="PS51462"/>
    </source>
</evidence>
<dbReference type="CDD" id="cd18886">
    <property type="entry name" value="NUDIX_MutT_Nudt1"/>
    <property type="match status" value="1"/>
</dbReference>
<dbReference type="SUPFAM" id="SSF55811">
    <property type="entry name" value="Nudix"/>
    <property type="match status" value="1"/>
</dbReference>
<gene>
    <name evidence="8" type="ORF">DWY69_13945</name>
    <name evidence="7" type="ORF">DXC51_16880</name>
</gene>
<keyword evidence="4" id="KW-0378">Hydrolase</keyword>
<dbReference type="GO" id="GO:0008413">
    <property type="term" value="F:8-oxo-7,8-dihydroguanosine triphosphate pyrophosphatase activity"/>
    <property type="evidence" value="ECO:0007669"/>
    <property type="project" value="InterPro"/>
</dbReference>
<comment type="cofactor">
    <cofactor evidence="1">
        <name>Mg(2+)</name>
        <dbReference type="ChEBI" id="CHEBI:18420"/>
    </cofactor>
</comment>
<dbReference type="EMBL" id="QVLV01000011">
    <property type="protein sequence ID" value="RGE58567.1"/>
    <property type="molecule type" value="Genomic_DNA"/>
</dbReference>